<sequence>MPRVTESDETTDHNISDDYVRHPPNNVEDHPIAHTHPTKTSSKEPSEAERAPTPPEEVGRRVTPLEQMAKFTEEDSLIPERR</sequence>
<feature type="region of interest" description="Disordered" evidence="1">
    <location>
        <begin position="1"/>
        <end position="82"/>
    </location>
</feature>
<dbReference type="Proteomes" id="UP000724874">
    <property type="component" value="Unassembled WGS sequence"/>
</dbReference>
<feature type="compositionally biased region" description="Basic and acidic residues" evidence="1">
    <location>
        <begin position="10"/>
        <end position="32"/>
    </location>
</feature>
<dbReference type="AlphaFoldDB" id="A0A9P5NIH5"/>
<feature type="compositionally biased region" description="Basic and acidic residues" evidence="1">
    <location>
        <begin position="41"/>
        <end position="50"/>
    </location>
</feature>
<comment type="caution">
    <text evidence="2">The sequence shown here is derived from an EMBL/GenBank/DDBJ whole genome shotgun (WGS) entry which is preliminary data.</text>
</comment>
<accession>A0A9P5NIH5</accession>
<evidence type="ECO:0000256" key="1">
    <source>
        <dbReference type="SAM" id="MobiDB-lite"/>
    </source>
</evidence>
<keyword evidence="3" id="KW-1185">Reference proteome</keyword>
<gene>
    <name evidence="2" type="ORF">CPB84DRAFT_1786079</name>
</gene>
<dbReference type="OrthoDB" id="3224585at2759"/>
<protein>
    <submittedName>
        <fullName evidence="2">Uncharacterized protein</fullName>
    </submittedName>
</protein>
<organism evidence="2 3">
    <name type="scientific">Gymnopilus junonius</name>
    <name type="common">Spectacular rustgill mushroom</name>
    <name type="synonym">Gymnopilus spectabilis subsp. junonius</name>
    <dbReference type="NCBI Taxonomy" id="109634"/>
    <lineage>
        <taxon>Eukaryota</taxon>
        <taxon>Fungi</taxon>
        <taxon>Dikarya</taxon>
        <taxon>Basidiomycota</taxon>
        <taxon>Agaricomycotina</taxon>
        <taxon>Agaricomycetes</taxon>
        <taxon>Agaricomycetidae</taxon>
        <taxon>Agaricales</taxon>
        <taxon>Agaricineae</taxon>
        <taxon>Hymenogastraceae</taxon>
        <taxon>Gymnopilus</taxon>
    </lineage>
</organism>
<evidence type="ECO:0000313" key="2">
    <source>
        <dbReference type="EMBL" id="KAF8888446.1"/>
    </source>
</evidence>
<reference evidence="2" key="1">
    <citation type="submission" date="2020-11" db="EMBL/GenBank/DDBJ databases">
        <authorList>
            <consortium name="DOE Joint Genome Institute"/>
            <person name="Ahrendt S."/>
            <person name="Riley R."/>
            <person name="Andreopoulos W."/>
            <person name="LaButti K."/>
            <person name="Pangilinan J."/>
            <person name="Ruiz-duenas F.J."/>
            <person name="Barrasa J.M."/>
            <person name="Sanchez-Garcia M."/>
            <person name="Camarero S."/>
            <person name="Miyauchi S."/>
            <person name="Serrano A."/>
            <person name="Linde D."/>
            <person name="Babiker R."/>
            <person name="Drula E."/>
            <person name="Ayuso-Fernandez I."/>
            <person name="Pacheco R."/>
            <person name="Padilla G."/>
            <person name="Ferreira P."/>
            <person name="Barriuso J."/>
            <person name="Kellner H."/>
            <person name="Castanera R."/>
            <person name="Alfaro M."/>
            <person name="Ramirez L."/>
            <person name="Pisabarro A.G."/>
            <person name="Kuo A."/>
            <person name="Tritt A."/>
            <person name="Lipzen A."/>
            <person name="He G."/>
            <person name="Yan M."/>
            <person name="Ng V."/>
            <person name="Cullen D."/>
            <person name="Martin F."/>
            <person name="Rosso M.-N."/>
            <person name="Henrissat B."/>
            <person name="Hibbett D."/>
            <person name="Martinez A.T."/>
            <person name="Grigoriev I.V."/>
        </authorList>
    </citation>
    <scope>NUCLEOTIDE SEQUENCE</scope>
    <source>
        <strain evidence="2">AH 44721</strain>
    </source>
</reference>
<evidence type="ECO:0000313" key="3">
    <source>
        <dbReference type="Proteomes" id="UP000724874"/>
    </source>
</evidence>
<name>A0A9P5NIH5_GYMJU</name>
<dbReference type="EMBL" id="JADNYJ010000084">
    <property type="protein sequence ID" value="KAF8888446.1"/>
    <property type="molecule type" value="Genomic_DNA"/>
</dbReference>
<proteinExistence type="predicted"/>